<accession>A0AAV4V239</accession>
<reference evidence="2 3" key="1">
    <citation type="submission" date="2021-06" db="EMBL/GenBank/DDBJ databases">
        <title>Caerostris extrusa draft genome.</title>
        <authorList>
            <person name="Kono N."/>
            <person name="Arakawa K."/>
        </authorList>
    </citation>
    <scope>NUCLEOTIDE SEQUENCE [LARGE SCALE GENOMIC DNA]</scope>
</reference>
<name>A0AAV4V239_CAEEX</name>
<sequence length="121" mass="13938">MSIDTSKQFILNPEQNENSRKNNKKEEGKTIPNEHCSHEFSFGPSYESPFQNEKETCSPSPPPPPPPSQLSRRDHVVRVERFQPVEPITARQTTRGKFKTSSALVMENVKLQEESMVWIIR</sequence>
<organism evidence="2 3">
    <name type="scientific">Caerostris extrusa</name>
    <name type="common">Bark spider</name>
    <name type="synonym">Caerostris bankana</name>
    <dbReference type="NCBI Taxonomy" id="172846"/>
    <lineage>
        <taxon>Eukaryota</taxon>
        <taxon>Metazoa</taxon>
        <taxon>Ecdysozoa</taxon>
        <taxon>Arthropoda</taxon>
        <taxon>Chelicerata</taxon>
        <taxon>Arachnida</taxon>
        <taxon>Araneae</taxon>
        <taxon>Araneomorphae</taxon>
        <taxon>Entelegynae</taxon>
        <taxon>Araneoidea</taxon>
        <taxon>Araneidae</taxon>
        <taxon>Caerostris</taxon>
    </lineage>
</organism>
<comment type="caution">
    <text evidence="2">The sequence shown here is derived from an EMBL/GenBank/DDBJ whole genome shotgun (WGS) entry which is preliminary data.</text>
</comment>
<protein>
    <submittedName>
        <fullName evidence="2">Uncharacterized protein</fullName>
    </submittedName>
</protein>
<dbReference type="Proteomes" id="UP001054945">
    <property type="component" value="Unassembled WGS sequence"/>
</dbReference>
<feature type="region of interest" description="Disordered" evidence="1">
    <location>
        <begin position="1"/>
        <end position="74"/>
    </location>
</feature>
<evidence type="ECO:0000313" key="2">
    <source>
        <dbReference type="EMBL" id="GIY63630.1"/>
    </source>
</evidence>
<gene>
    <name evidence="2" type="ORF">CEXT_516751</name>
</gene>
<dbReference type="AlphaFoldDB" id="A0AAV4V239"/>
<proteinExistence type="predicted"/>
<evidence type="ECO:0000256" key="1">
    <source>
        <dbReference type="SAM" id="MobiDB-lite"/>
    </source>
</evidence>
<feature type="compositionally biased region" description="Pro residues" evidence="1">
    <location>
        <begin position="59"/>
        <end position="68"/>
    </location>
</feature>
<dbReference type="EMBL" id="BPLR01013767">
    <property type="protein sequence ID" value="GIY63630.1"/>
    <property type="molecule type" value="Genomic_DNA"/>
</dbReference>
<keyword evidence="3" id="KW-1185">Reference proteome</keyword>
<feature type="compositionally biased region" description="Basic and acidic residues" evidence="1">
    <location>
        <begin position="17"/>
        <end position="29"/>
    </location>
</feature>
<evidence type="ECO:0000313" key="3">
    <source>
        <dbReference type="Proteomes" id="UP001054945"/>
    </source>
</evidence>